<dbReference type="STRING" id="1121015.GCA_000420545_01715"/>
<evidence type="ECO:0000259" key="3">
    <source>
        <dbReference type="Pfam" id="PF16537"/>
    </source>
</evidence>
<evidence type="ECO:0000256" key="1">
    <source>
        <dbReference type="SAM" id="MobiDB-lite"/>
    </source>
</evidence>
<comment type="caution">
    <text evidence="4">The sequence shown here is derived from an EMBL/GenBank/DDBJ whole genome shotgun (WGS) entry which is preliminary data.</text>
</comment>
<keyword evidence="5" id="KW-1185">Reference proteome</keyword>
<gene>
    <name evidence="4" type="ORF">N789_06305</name>
</gene>
<feature type="region of interest" description="Disordered" evidence="1">
    <location>
        <begin position="12"/>
        <end position="37"/>
    </location>
</feature>
<dbReference type="Pfam" id="PF16537">
    <property type="entry name" value="T2SSB"/>
    <property type="match status" value="1"/>
</dbReference>
<keyword evidence="2" id="KW-1133">Transmembrane helix</keyword>
<organism evidence="4 5">
    <name type="scientific">Arenimonas oryziterrae DSM 21050 = YC6267</name>
    <dbReference type="NCBI Taxonomy" id="1121015"/>
    <lineage>
        <taxon>Bacteria</taxon>
        <taxon>Pseudomonadati</taxon>
        <taxon>Pseudomonadota</taxon>
        <taxon>Gammaproteobacteria</taxon>
        <taxon>Lysobacterales</taxon>
        <taxon>Lysobacteraceae</taxon>
        <taxon>Arenimonas</taxon>
    </lineage>
</organism>
<reference evidence="4 5" key="1">
    <citation type="submission" date="2013-09" db="EMBL/GenBank/DDBJ databases">
        <title>Genome sequencing of Arenimonas oryziterrae.</title>
        <authorList>
            <person name="Chen F."/>
            <person name="Wang G."/>
        </authorList>
    </citation>
    <scope>NUCLEOTIDE SEQUENCE [LARGE SCALE GENOMIC DNA]</scope>
    <source>
        <strain evidence="4 5">YC6267</strain>
    </source>
</reference>
<protein>
    <recommendedName>
        <fullName evidence="3">Type II secretion system protein GspB C-terminal domain-containing protein</fullName>
    </recommendedName>
</protein>
<evidence type="ECO:0000256" key="2">
    <source>
        <dbReference type="SAM" id="Phobius"/>
    </source>
</evidence>
<feature type="region of interest" description="Disordered" evidence="1">
    <location>
        <begin position="94"/>
        <end position="125"/>
    </location>
</feature>
<name>A0A091AXM0_9GAMM</name>
<feature type="transmembrane region" description="Helical" evidence="2">
    <location>
        <begin position="40"/>
        <end position="59"/>
    </location>
</feature>
<evidence type="ECO:0000313" key="5">
    <source>
        <dbReference type="Proteomes" id="UP000029385"/>
    </source>
</evidence>
<keyword evidence="2" id="KW-0472">Membrane</keyword>
<dbReference type="GO" id="GO:0015627">
    <property type="term" value="C:type II protein secretion system complex"/>
    <property type="evidence" value="ECO:0007669"/>
    <property type="project" value="InterPro"/>
</dbReference>
<keyword evidence="2" id="KW-0812">Transmembrane</keyword>
<proteinExistence type="predicted"/>
<dbReference type="Proteomes" id="UP000029385">
    <property type="component" value="Unassembled WGS sequence"/>
</dbReference>
<dbReference type="EMBL" id="AVCI01000003">
    <property type="protein sequence ID" value="KFN44022.1"/>
    <property type="molecule type" value="Genomic_DNA"/>
</dbReference>
<dbReference type="PATRIC" id="fig|1121015.4.peg.751"/>
<evidence type="ECO:0000313" key="4">
    <source>
        <dbReference type="EMBL" id="KFN44022.1"/>
    </source>
</evidence>
<dbReference type="RefSeq" id="WP_022969337.1">
    <property type="nucleotide sequence ID" value="NZ_ATVD01000003.1"/>
</dbReference>
<accession>A0A091AXM0</accession>
<sequence>MSLILDALRKSEAERRRGQAPDLFAPTPLSRKPSSPGRDVRGILGLVGVLVLIAVVWWWRDASAPTAAPVAPAVTAEATIIAPTPVTVASNRVEPARDAHTDTPVAKPVPPPATVRESTTDTPPPAASIAPAVPPAPIDLPTIAEPVPEAEALPTLSALSTEERASLPALKLSMHYWSETAERRFAIIDGQRVTEGSSLGGSIVAQIRRDGVVLDLRGRRYLLPRP</sequence>
<dbReference type="InterPro" id="IPR032389">
    <property type="entry name" value="GspB_C"/>
</dbReference>
<feature type="domain" description="Type II secretion system protein GspB C-terminal" evidence="3">
    <location>
        <begin position="167"/>
        <end position="224"/>
    </location>
</feature>
<dbReference type="OrthoDB" id="5432325at2"/>
<dbReference type="eggNOG" id="ENOG5033B0D">
    <property type="taxonomic scope" value="Bacteria"/>
</dbReference>
<dbReference type="AlphaFoldDB" id="A0A091AXM0"/>